<dbReference type="GO" id="GO:0008168">
    <property type="term" value="F:methyltransferase activity"/>
    <property type="evidence" value="ECO:0007669"/>
    <property type="project" value="TreeGrafter"/>
</dbReference>
<dbReference type="InterPro" id="IPR029063">
    <property type="entry name" value="SAM-dependent_MTases_sf"/>
</dbReference>
<dbReference type="RefSeq" id="WP_130106341.1">
    <property type="nucleotide sequence ID" value="NZ_CP025781.1"/>
</dbReference>
<keyword evidence="3" id="KW-1185">Reference proteome</keyword>
<protein>
    <recommendedName>
        <fullName evidence="1">Methyltransferase domain-containing protein</fullName>
    </recommendedName>
</protein>
<dbReference type="InterPro" id="IPR025714">
    <property type="entry name" value="Methyltranfer_dom"/>
</dbReference>
<dbReference type="EMBL" id="CP025781">
    <property type="protein sequence ID" value="QBC43769.1"/>
    <property type="molecule type" value="Genomic_DNA"/>
</dbReference>
<dbReference type="CDD" id="cd02440">
    <property type="entry name" value="AdoMet_MTases"/>
    <property type="match status" value="1"/>
</dbReference>
<dbReference type="SUPFAM" id="SSF53335">
    <property type="entry name" value="S-adenosyl-L-methionine-dependent methyltransferases"/>
    <property type="match status" value="1"/>
</dbReference>
<dbReference type="PANTHER" id="PTHR43591">
    <property type="entry name" value="METHYLTRANSFERASE"/>
    <property type="match status" value="1"/>
</dbReference>
<dbReference type="Gene3D" id="3.40.50.150">
    <property type="entry name" value="Vaccinia Virus protein VP39"/>
    <property type="match status" value="1"/>
</dbReference>
<evidence type="ECO:0000313" key="2">
    <source>
        <dbReference type="EMBL" id="QBC43769.1"/>
    </source>
</evidence>
<feature type="domain" description="Methyltransferase" evidence="1">
    <location>
        <begin position="34"/>
        <end position="186"/>
    </location>
</feature>
<dbReference type="AlphaFoldDB" id="A0A7G3G9B9"/>
<accession>A0A7G3G9B9</accession>
<organism evidence="2 3">
    <name type="scientific">Iodobacter fluviatilis</name>
    <dbReference type="NCBI Taxonomy" id="537"/>
    <lineage>
        <taxon>Bacteria</taxon>
        <taxon>Pseudomonadati</taxon>
        <taxon>Pseudomonadota</taxon>
        <taxon>Betaproteobacteria</taxon>
        <taxon>Neisseriales</taxon>
        <taxon>Chitinibacteraceae</taxon>
        <taxon>Iodobacter</taxon>
    </lineage>
</organism>
<proteinExistence type="predicted"/>
<evidence type="ECO:0000313" key="3">
    <source>
        <dbReference type="Proteomes" id="UP000515917"/>
    </source>
</evidence>
<dbReference type="PANTHER" id="PTHR43591:SF78">
    <property type="entry name" value="SLR0407 PROTEIN"/>
    <property type="match status" value="1"/>
</dbReference>
<name>A0A7G3G9B9_9NEIS</name>
<sequence>MDMPKGYVDPEYLQAMGKFLGSLKERTYSSMQAKAGDKVLDVGCGPGIDTIALSRIVGSTGQVFGVDYDNGMITKSEQHAQKEGVSAWVKHKQADASSLPFDTGYFNSCRSERLFQHLLNPAMTLNEMTRVTKVGGTVVVLDTDWGAISTDTNEIDIERKLNRFYTEQMLNNGFSGRQLYRLFKKQGLGNVSFEVFPLSTTNYALSRQIIDMDKLEKEAIAKNIITEDELLRYQTDSEQADAEGVYFSHGSMILVTGQKK</sequence>
<evidence type="ECO:0000259" key="1">
    <source>
        <dbReference type="Pfam" id="PF13847"/>
    </source>
</evidence>
<reference evidence="2 3" key="1">
    <citation type="submission" date="2018-01" db="EMBL/GenBank/DDBJ databases">
        <title>Genome sequence of Iodobacter sp. strain PCH194 isolated from Indian Trans-Himalaya.</title>
        <authorList>
            <person name="Kumar V."/>
            <person name="Thakur V."/>
            <person name="Kumar S."/>
            <person name="Singh D."/>
        </authorList>
    </citation>
    <scope>NUCLEOTIDE SEQUENCE [LARGE SCALE GENOMIC DNA]</scope>
    <source>
        <strain evidence="2 3">PCH194</strain>
    </source>
</reference>
<dbReference type="Proteomes" id="UP000515917">
    <property type="component" value="Chromosome"/>
</dbReference>
<dbReference type="Pfam" id="PF13847">
    <property type="entry name" value="Methyltransf_31"/>
    <property type="match status" value="1"/>
</dbReference>
<gene>
    <name evidence="2" type="ORF">C1H71_09555</name>
</gene>
<dbReference type="KEGG" id="ifl:C1H71_09555"/>